<feature type="compositionally biased region" description="Basic and acidic residues" evidence="1">
    <location>
        <begin position="68"/>
        <end position="78"/>
    </location>
</feature>
<keyword evidence="3" id="KW-1185">Reference proteome</keyword>
<feature type="region of interest" description="Disordered" evidence="1">
    <location>
        <begin position="58"/>
        <end position="78"/>
    </location>
</feature>
<dbReference type="EMBL" id="CP133613">
    <property type="protein sequence ID" value="WMV16381.1"/>
    <property type="molecule type" value="Genomic_DNA"/>
</dbReference>
<evidence type="ECO:0000256" key="1">
    <source>
        <dbReference type="SAM" id="MobiDB-lite"/>
    </source>
</evidence>
<reference evidence="2" key="1">
    <citation type="submission" date="2023-08" db="EMBL/GenBank/DDBJ databases">
        <title>A de novo genome assembly of Solanum verrucosum Schlechtendal, a Mexican diploid species geographically isolated from the other diploid A-genome species in potato relatives.</title>
        <authorList>
            <person name="Hosaka K."/>
        </authorList>
    </citation>
    <scope>NUCLEOTIDE SEQUENCE</scope>
    <source>
        <tissue evidence="2">Young leaves</tissue>
    </source>
</reference>
<protein>
    <submittedName>
        <fullName evidence="2">Uncharacterized protein</fullName>
    </submittedName>
</protein>
<dbReference type="AlphaFoldDB" id="A0AAF0Q3Y1"/>
<evidence type="ECO:0000313" key="2">
    <source>
        <dbReference type="EMBL" id="WMV16381.1"/>
    </source>
</evidence>
<evidence type="ECO:0000313" key="3">
    <source>
        <dbReference type="Proteomes" id="UP001234989"/>
    </source>
</evidence>
<organism evidence="2 3">
    <name type="scientific">Solanum verrucosum</name>
    <dbReference type="NCBI Taxonomy" id="315347"/>
    <lineage>
        <taxon>Eukaryota</taxon>
        <taxon>Viridiplantae</taxon>
        <taxon>Streptophyta</taxon>
        <taxon>Embryophyta</taxon>
        <taxon>Tracheophyta</taxon>
        <taxon>Spermatophyta</taxon>
        <taxon>Magnoliopsida</taxon>
        <taxon>eudicotyledons</taxon>
        <taxon>Gunneridae</taxon>
        <taxon>Pentapetalae</taxon>
        <taxon>asterids</taxon>
        <taxon>lamiids</taxon>
        <taxon>Solanales</taxon>
        <taxon>Solanaceae</taxon>
        <taxon>Solanoideae</taxon>
        <taxon>Solaneae</taxon>
        <taxon>Solanum</taxon>
    </lineage>
</organism>
<gene>
    <name evidence="2" type="ORF">MTR67_009766</name>
</gene>
<proteinExistence type="predicted"/>
<sequence>MSELCPLRVGQLAGNPLIFGSFCPILKEKELGAYYLDAFSSYPLRTWLPSVYRVLESEEEKKKRRRRGEREDQAKIRQDHRGFSSGVIPIKLCESLVWVDPFPHTPNSSLLRKIGYVVEVVGLCC</sequence>
<accession>A0AAF0Q3Y1</accession>
<name>A0AAF0Q3Y1_SOLVR</name>
<dbReference type="Proteomes" id="UP001234989">
    <property type="component" value="Chromosome 2"/>
</dbReference>